<keyword evidence="5 8" id="KW-0472">Membrane</keyword>
<keyword evidence="7 8" id="KW-0066">ATP synthesis</keyword>
<dbReference type="NCBIfam" id="TIGR01216">
    <property type="entry name" value="ATP_synt_epsi"/>
    <property type="match status" value="1"/>
</dbReference>
<gene>
    <name evidence="8" type="primary">atpC</name>
    <name evidence="11" type="ORF">A2Z10_01955</name>
</gene>
<evidence type="ECO:0000256" key="4">
    <source>
        <dbReference type="ARBA" id="ARBA00023065"/>
    </source>
</evidence>
<dbReference type="InterPro" id="IPR001469">
    <property type="entry name" value="ATP_synth_F1_dsu/esu"/>
</dbReference>
<evidence type="ECO:0000256" key="1">
    <source>
        <dbReference type="ARBA" id="ARBA00004184"/>
    </source>
</evidence>
<dbReference type="AlphaFoldDB" id="A0A1F5AZC3"/>
<dbReference type="Proteomes" id="UP000176639">
    <property type="component" value="Unassembled WGS sequence"/>
</dbReference>
<dbReference type="PANTHER" id="PTHR13822:SF10">
    <property type="entry name" value="ATP SYNTHASE EPSILON CHAIN, CHLOROPLASTIC"/>
    <property type="match status" value="1"/>
</dbReference>
<dbReference type="HAMAP" id="MF_00530">
    <property type="entry name" value="ATP_synth_epsil_bac"/>
    <property type="match status" value="1"/>
</dbReference>
<dbReference type="GO" id="GO:0005886">
    <property type="term" value="C:plasma membrane"/>
    <property type="evidence" value="ECO:0007669"/>
    <property type="project" value="UniProtKB-SubCell"/>
</dbReference>
<evidence type="ECO:0000256" key="2">
    <source>
        <dbReference type="ARBA" id="ARBA00005712"/>
    </source>
</evidence>
<sequence length="144" mass="16387">MDRKTIHFEIVTPERVVLQKEVLQVTVPTKEGEITVLPHHIPLISILKPGIIELKTPSGEKEIVAVSKGFIEVLRNKIVVLADTAEMAKEIDLDRAEEARKRAEDIKKDLTHKDDVSFADVLAQIEKETARAHTARRWRKLQNL</sequence>
<dbReference type="SUPFAM" id="SSF51344">
    <property type="entry name" value="Epsilon subunit of F1F0-ATP synthase N-terminal domain"/>
    <property type="match status" value="1"/>
</dbReference>
<accession>A0A1F5AZC3</accession>
<evidence type="ECO:0000259" key="10">
    <source>
        <dbReference type="Pfam" id="PF02823"/>
    </source>
</evidence>
<dbReference type="InterPro" id="IPR036771">
    <property type="entry name" value="ATPsynth_dsu/esu_N"/>
</dbReference>
<keyword evidence="6 8" id="KW-0139">CF(1)</keyword>
<name>A0A1F5AZC3_9BACT</name>
<dbReference type="InterPro" id="IPR020546">
    <property type="entry name" value="ATP_synth_F1_dsu/esu_N"/>
</dbReference>
<dbReference type="EMBL" id="MEYI01000035">
    <property type="protein sequence ID" value="OGD23597.1"/>
    <property type="molecule type" value="Genomic_DNA"/>
</dbReference>
<keyword evidence="8" id="KW-0375">Hydrogen ion transport</keyword>
<comment type="subunit">
    <text evidence="8 9">F-type ATPases have 2 components, CF(1) - the catalytic core - and CF(0) - the membrane proton channel. CF(1) has five subunits: alpha(3), beta(3), gamma(1), delta(1), epsilon(1). CF(0) has three main subunits: a, b and c.</text>
</comment>
<keyword evidence="8" id="KW-1003">Cell membrane</keyword>
<evidence type="ECO:0000256" key="9">
    <source>
        <dbReference type="RuleBase" id="RU003656"/>
    </source>
</evidence>
<organism evidence="11 12">
    <name type="scientific">Candidatus Azambacteria bacterium RBG_16_47_10</name>
    <dbReference type="NCBI Taxonomy" id="1797292"/>
    <lineage>
        <taxon>Bacteria</taxon>
        <taxon>Candidatus Azamiibacteriota</taxon>
    </lineage>
</organism>
<evidence type="ECO:0000256" key="6">
    <source>
        <dbReference type="ARBA" id="ARBA00023196"/>
    </source>
</evidence>
<keyword evidence="3 8" id="KW-0813">Transport</keyword>
<evidence type="ECO:0000256" key="3">
    <source>
        <dbReference type="ARBA" id="ARBA00022448"/>
    </source>
</evidence>
<proteinExistence type="inferred from homology"/>
<dbReference type="Pfam" id="PF02823">
    <property type="entry name" value="ATP-synt_DE_N"/>
    <property type="match status" value="1"/>
</dbReference>
<dbReference type="GO" id="GO:0012505">
    <property type="term" value="C:endomembrane system"/>
    <property type="evidence" value="ECO:0007669"/>
    <property type="project" value="UniProtKB-SubCell"/>
</dbReference>
<keyword evidence="4 8" id="KW-0406">Ion transport</keyword>
<comment type="similarity">
    <text evidence="2 8 9">Belongs to the ATPase epsilon chain family.</text>
</comment>
<dbReference type="GO" id="GO:0005524">
    <property type="term" value="F:ATP binding"/>
    <property type="evidence" value="ECO:0007669"/>
    <property type="project" value="UniProtKB-UniRule"/>
</dbReference>
<comment type="caution">
    <text evidence="11">The sequence shown here is derived from an EMBL/GenBank/DDBJ whole genome shotgun (WGS) entry which is preliminary data.</text>
</comment>
<dbReference type="GO" id="GO:0046933">
    <property type="term" value="F:proton-transporting ATP synthase activity, rotational mechanism"/>
    <property type="evidence" value="ECO:0007669"/>
    <property type="project" value="UniProtKB-UniRule"/>
</dbReference>
<evidence type="ECO:0000256" key="5">
    <source>
        <dbReference type="ARBA" id="ARBA00023136"/>
    </source>
</evidence>
<comment type="subcellular location">
    <subcellularLocation>
        <location evidence="8">Cell membrane</location>
        <topology evidence="8">Peripheral membrane protein</topology>
    </subcellularLocation>
    <subcellularLocation>
        <location evidence="1">Endomembrane system</location>
        <topology evidence="1">Peripheral membrane protein</topology>
    </subcellularLocation>
</comment>
<reference evidence="11 12" key="1">
    <citation type="journal article" date="2016" name="Nat. Commun.">
        <title>Thousands of microbial genomes shed light on interconnected biogeochemical processes in an aquifer system.</title>
        <authorList>
            <person name="Anantharaman K."/>
            <person name="Brown C.T."/>
            <person name="Hug L.A."/>
            <person name="Sharon I."/>
            <person name="Castelle C.J."/>
            <person name="Probst A.J."/>
            <person name="Thomas B.C."/>
            <person name="Singh A."/>
            <person name="Wilkins M.J."/>
            <person name="Karaoz U."/>
            <person name="Brodie E.L."/>
            <person name="Williams K.H."/>
            <person name="Hubbard S.S."/>
            <person name="Banfield J.F."/>
        </authorList>
    </citation>
    <scope>NUCLEOTIDE SEQUENCE [LARGE SCALE GENOMIC DNA]</scope>
</reference>
<dbReference type="Gene3D" id="2.60.15.10">
    <property type="entry name" value="F0F1 ATP synthase delta/epsilon subunit, N-terminal"/>
    <property type="match status" value="1"/>
</dbReference>
<dbReference type="NCBIfam" id="NF009977">
    <property type="entry name" value="PRK13442.1"/>
    <property type="match status" value="1"/>
</dbReference>
<evidence type="ECO:0000256" key="7">
    <source>
        <dbReference type="ARBA" id="ARBA00023310"/>
    </source>
</evidence>
<evidence type="ECO:0000256" key="8">
    <source>
        <dbReference type="HAMAP-Rule" id="MF_00530"/>
    </source>
</evidence>
<evidence type="ECO:0000313" key="11">
    <source>
        <dbReference type="EMBL" id="OGD23597.1"/>
    </source>
</evidence>
<protein>
    <recommendedName>
        <fullName evidence="8">ATP synthase epsilon chain</fullName>
    </recommendedName>
    <alternativeName>
        <fullName evidence="8">ATP synthase F1 sector epsilon subunit</fullName>
    </alternativeName>
    <alternativeName>
        <fullName evidence="8">F-ATPase epsilon subunit</fullName>
    </alternativeName>
</protein>
<feature type="domain" description="ATP synthase F1 complex delta/epsilon subunit N-terminal" evidence="10">
    <location>
        <begin position="6"/>
        <end position="85"/>
    </location>
</feature>
<dbReference type="GO" id="GO:0045259">
    <property type="term" value="C:proton-transporting ATP synthase complex"/>
    <property type="evidence" value="ECO:0007669"/>
    <property type="project" value="UniProtKB-KW"/>
</dbReference>
<dbReference type="PANTHER" id="PTHR13822">
    <property type="entry name" value="ATP SYNTHASE DELTA/EPSILON CHAIN"/>
    <property type="match status" value="1"/>
</dbReference>
<dbReference type="CDD" id="cd12152">
    <property type="entry name" value="F1-ATPase_delta"/>
    <property type="match status" value="1"/>
</dbReference>
<comment type="function">
    <text evidence="8">Produces ATP from ADP in the presence of a proton gradient across the membrane.</text>
</comment>
<evidence type="ECO:0000313" key="12">
    <source>
        <dbReference type="Proteomes" id="UP000176639"/>
    </source>
</evidence>